<feature type="chain" id="PRO_5046520536" description="Lipoprotein" evidence="1">
    <location>
        <begin position="31"/>
        <end position="218"/>
    </location>
</feature>
<dbReference type="RefSeq" id="WP_399644176.1">
    <property type="nucleotide sequence ID" value="NZ_JBITYG010000001.1"/>
</dbReference>
<gene>
    <name evidence="2" type="ORF">ACIGXA_04040</name>
</gene>
<feature type="signal peptide" evidence="1">
    <location>
        <begin position="1"/>
        <end position="30"/>
    </location>
</feature>
<protein>
    <recommendedName>
        <fullName evidence="4">Lipoprotein</fullName>
    </recommendedName>
</protein>
<reference evidence="2 3" key="1">
    <citation type="submission" date="2024-10" db="EMBL/GenBank/DDBJ databases">
        <title>The Natural Products Discovery Center: Release of the First 8490 Sequenced Strains for Exploring Actinobacteria Biosynthetic Diversity.</title>
        <authorList>
            <person name="Kalkreuter E."/>
            <person name="Kautsar S.A."/>
            <person name="Yang D."/>
            <person name="Bader C.D."/>
            <person name="Teijaro C.N."/>
            <person name="Fluegel L."/>
            <person name="Davis C.M."/>
            <person name="Simpson J.R."/>
            <person name="Lauterbach L."/>
            <person name="Steele A.D."/>
            <person name="Gui C."/>
            <person name="Meng S."/>
            <person name="Li G."/>
            <person name="Viehrig K."/>
            <person name="Ye F."/>
            <person name="Su P."/>
            <person name="Kiefer A.F."/>
            <person name="Nichols A."/>
            <person name="Cepeda A.J."/>
            <person name="Yan W."/>
            <person name="Fan B."/>
            <person name="Jiang Y."/>
            <person name="Adhikari A."/>
            <person name="Zheng C.-J."/>
            <person name="Schuster L."/>
            <person name="Cowan T.M."/>
            <person name="Smanski M.J."/>
            <person name="Chevrette M.G."/>
            <person name="De Carvalho L.P.S."/>
            <person name="Shen B."/>
        </authorList>
    </citation>
    <scope>NUCLEOTIDE SEQUENCE [LARGE SCALE GENOMIC DNA]</scope>
    <source>
        <strain evidence="2 3">NPDC053399</strain>
    </source>
</reference>
<name>A0ABW8C1A5_9ACTN</name>
<organism evidence="2 3">
    <name type="scientific">Streptomyces fildesensis</name>
    <dbReference type="NCBI Taxonomy" id="375757"/>
    <lineage>
        <taxon>Bacteria</taxon>
        <taxon>Bacillati</taxon>
        <taxon>Actinomycetota</taxon>
        <taxon>Actinomycetes</taxon>
        <taxon>Kitasatosporales</taxon>
        <taxon>Streptomycetaceae</taxon>
        <taxon>Streptomyces</taxon>
    </lineage>
</organism>
<keyword evidence="1" id="KW-0732">Signal</keyword>
<comment type="caution">
    <text evidence="2">The sequence shown here is derived from an EMBL/GenBank/DDBJ whole genome shotgun (WGS) entry which is preliminary data.</text>
</comment>
<accession>A0ABW8C1A5</accession>
<evidence type="ECO:0000313" key="3">
    <source>
        <dbReference type="Proteomes" id="UP001614394"/>
    </source>
</evidence>
<dbReference type="PROSITE" id="PS51257">
    <property type="entry name" value="PROKAR_LIPOPROTEIN"/>
    <property type="match status" value="1"/>
</dbReference>
<dbReference type="EMBL" id="JBITYG010000001">
    <property type="protein sequence ID" value="MFI9099672.1"/>
    <property type="molecule type" value="Genomic_DNA"/>
</dbReference>
<keyword evidence="3" id="KW-1185">Reference proteome</keyword>
<evidence type="ECO:0000256" key="1">
    <source>
        <dbReference type="SAM" id="SignalP"/>
    </source>
</evidence>
<dbReference type="Proteomes" id="UP001614394">
    <property type="component" value="Unassembled WGS sequence"/>
</dbReference>
<evidence type="ECO:0000313" key="2">
    <source>
        <dbReference type="EMBL" id="MFI9099672.1"/>
    </source>
</evidence>
<proteinExistence type="predicted"/>
<evidence type="ECO:0008006" key="4">
    <source>
        <dbReference type="Google" id="ProtNLM"/>
    </source>
</evidence>
<sequence length="218" mass="22284">MTSFLRNGPRSTRARTIRTAALLAALVTVATCGCGIRTTTVPVDAGPAPTRVSCAVPQATVPPETPGTTVVKVYLVCSALAAQVTRNVTTTDTGTRPAPVSRLIAADMLLGQLQRRPSAVEAEAGFATEVPGNLNLTGPLPGDPKDALRLSLSLDELPSFALAQLVCTFTAAPGVGLADRSVLLGGPPGEGGPVKRYLCTSALRTRPDAADTAGTVVK</sequence>